<feature type="transmembrane region" description="Helical" evidence="1">
    <location>
        <begin position="97"/>
        <end position="118"/>
    </location>
</feature>
<feature type="transmembrane region" description="Helical" evidence="1">
    <location>
        <begin position="130"/>
        <end position="150"/>
    </location>
</feature>
<reference evidence="4" key="1">
    <citation type="submission" date="2021-02" db="EMBL/GenBank/DDBJ databases">
        <title>Leucobacter sp. CX169.</title>
        <authorList>
            <person name="Cheng Y."/>
        </authorList>
    </citation>
    <scope>NUCLEOTIDE SEQUENCE [LARGE SCALE GENOMIC DNA]</scope>
    <source>
        <strain evidence="4">JY899</strain>
    </source>
</reference>
<evidence type="ECO:0000313" key="3">
    <source>
        <dbReference type="EMBL" id="MBM9432804.1"/>
    </source>
</evidence>
<dbReference type="RefSeq" id="WP_204736260.1">
    <property type="nucleotide sequence ID" value="NZ_JACEXG010000002.1"/>
</dbReference>
<keyword evidence="1" id="KW-0812">Transmembrane</keyword>
<keyword evidence="1" id="KW-0472">Membrane</keyword>
<name>A0ABS2TDR9_9ACTO</name>
<accession>A0ABS2TDR9</accession>
<protein>
    <submittedName>
        <fullName evidence="3">DUF4395 domain-containing protein</fullName>
    </submittedName>
</protein>
<evidence type="ECO:0000256" key="1">
    <source>
        <dbReference type="SAM" id="Phobius"/>
    </source>
</evidence>
<dbReference type="Pfam" id="PF14340">
    <property type="entry name" value="DUF4395"/>
    <property type="match status" value="1"/>
</dbReference>
<feature type="domain" description="DUF4395" evidence="2">
    <location>
        <begin position="22"/>
        <end position="148"/>
    </location>
</feature>
<dbReference type="EMBL" id="JAFFJS010000002">
    <property type="protein sequence ID" value="MBM9432804.1"/>
    <property type="molecule type" value="Genomic_DNA"/>
</dbReference>
<dbReference type="InterPro" id="IPR025508">
    <property type="entry name" value="DUF4395"/>
</dbReference>
<comment type="caution">
    <text evidence="3">The sequence shown here is derived from an EMBL/GenBank/DDBJ whole genome shotgun (WGS) entry which is preliminary data.</text>
</comment>
<sequence>MSTTTSDSPIGTIIPGYSVPVINERAVRAAAGLLFLAGAGAVAHESRTSLQAFGMLFMVDMMIRLTAGDRWSPSLAAGRLIVSRQKPEWVGAPQKEFAWWLGFGLAFVSCMSMSVLSLPMAFTISLCNICLALLFAEASFGICVGCAIAARVGSTPQYCPGDTCAQPHSDSQSRSEG</sequence>
<evidence type="ECO:0000259" key="2">
    <source>
        <dbReference type="Pfam" id="PF14340"/>
    </source>
</evidence>
<dbReference type="Proteomes" id="UP000705983">
    <property type="component" value="Unassembled WGS sequence"/>
</dbReference>
<gene>
    <name evidence="3" type="ORF">JVW63_03685</name>
</gene>
<keyword evidence="1" id="KW-1133">Transmembrane helix</keyword>
<proteinExistence type="predicted"/>
<evidence type="ECO:0000313" key="4">
    <source>
        <dbReference type="Proteomes" id="UP000705983"/>
    </source>
</evidence>
<keyword evidence="4" id="KW-1185">Reference proteome</keyword>
<organism evidence="3 4">
    <name type="scientific">Flaviflexus equikiangi</name>
    <dbReference type="NCBI Taxonomy" id="2758573"/>
    <lineage>
        <taxon>Bacteria</taxon>
        <taxon>Bacillati</taxon>
        <taxon>Actinomycetota</taxon>
        <taxon>Actinomycetes</taxon>
        <taxon>Actinomycetales</taxon>
        <taxon>Actinomycetaceae</taxon>
        <taxon>Flaviflexus</taxon>
    </lineage>
</organism>